<sequence length="134" mass="14904">MDSPDIRRGDVAAFEKFSLQIQSLVGMLKTIGPDGEVELQCGSHVARLLSKLPPEQRADFRRCMYNRSGQTYTLNDLAMWLKYKSCCQDFDGLPPPKCVNERPDTTSRLTPTGPPPGKHQSNDTCRHECSCTGG</sequence>
<organism evidence="2 3">
    <name type="scientific">Knipowitschia caucasica</name>
    <name type="common">Caucasian dwarf goby</name>
    <name type="synonym">Pomatoschistus caucasicus</name>
    <dbReference type="NCBI Taxonomy" id="637954"/>
    <lineage>
        <taxon>Eukaryota</taxon>
        <taxon>Metazoa</taxon>
        <taxon>Chordata</taxon>
        <taxon>Craniata</taxon>
        <taxon>Vertebrata</taxon>
        <taxon>Euteleostomi</taxon>
        <taxon>Actinopterygii</taxon>
        <taxon>Neopterygii</taxon>
        <taxon>Teleostei</taxon>
        <taxon>Neoteleostei</taxon>
        <taxon>Acanthomorphata</taxon>
        <taxon>Gobiaria</taxon>
        <taxon>Gobiiformes</taxon>
        <taxon>Gobioidei</taxon>
        <taxon>Gobiidae</taxon>
        <taxon>Gobiinae</taxon>
        <taxon>Knipowitschia</taxon>
    </lineage>
</organism>
<gene>
    <name evidence="2" type="ORF">KC01_LOCUS16962</name>
</gene>
<feature type="region of interest" description="Disordered" evidence="1">
    <location>
        <begin position="97"/>
        <end position="124"/>
    </location>
</feature>
<reference evidence="2 3" key="1">
    <citation type="submission" date="2024-04" db="EMBL/GenBank/DDBJ databases">
        <authorList>
            <person name="Waldvogel A.-M."/>
            <person name="Schoenle A."/>
        </authorList>
    </citation>
    <scope>NUCLEOTIDE SEQUENCE [LARGE SCALE GENOMIC DNA]</scope>
</reference>
<evidence type="ECO:0000313" key="3">
    <source>
        <dbReference type="Proteomes" id="UP001497482"/>
    </source>
</evidence>
<dbReference type="EMBL" id="OZ035839">
    <property type="protein sequence ID" value="CAL1586988.1"/>
    <property type="molecule type" value="Genomic_DNA"/>
</dbReference>
<accession>A0AAV2KEQ0</accession>
<proteinExistence type="predicted"/>
<evidence type="ECO:0000256" key="1">
    <source>
        <dbReference type="SAM" id="MobiDB-lite"/>
    </source>
</evidence>
<dbReference type="AlphaFoldDB" id="A0AAV2KEQ0"/>
<dbReference type="Proteomes" id="UP001497482">
    <property type="component" value="Chromosome 17"/>
</dbReference>
<keyword evidence="3" id="KW-1185">Reference proteome</keyword>
<evidence type="ECO:0000313" key="2">
    <source>
        <dbReference type="EMBL" id="CAL1586988.1"/>
    </source>
</evidence>
<protein>
    <submittedName>
        <fullName evidence="2">Uncharacterized protein</fullName>
    </submittedName>
</protein>
<name>A0AAV2KEQ0_KNICA</name>